<dbReference type="PANTHER" id="PTHR46971">
    <property type="entry name" value="CALCINEURIN B SUBUNIT (PROTEIN PHOSPHATASE 2B REGULATORY SUBUNIT)-LIKE PROTEIN"/>
    <property type="match status" value="1"/>
</dbReference>
<name>A0A830I3H7_9CHLO</name>
<feature type="domain" description="EF-hand" evidence="2">
    <location>
        <begin position="29"/>
        <end position="64"/>
    </location>
</feature>
<gene>
    <name evidence="3" type="ORF">PPROV_001099900</name>
</gene>
<evidence type="ECO:0000313" key="3">
    <source>
        <dbReference type="EMBL" id="GHP12271.1"/>
    </source>
</evidence>
<dbReference type="InterPro" id="IPR011992">
    <property type="entry name" value="EF-hand-dom_pair"/>
</dbReference>
<evidence type="ECO:0000313" key="4">
    <source>
        <dbReference type="Proteomes" id="UP000660262"/>
    </source>
</evidence>
<evidence type="ECO:0000256" key="1">
    <source>
        <dbReference type="ARBA" id="ARBA00022837"/>
    </source>
</evidence>
<dbReference type="PROSITE" id="PS00018">
    <property type="entry name" value="EF_HAND_1"/>
    <property type="match status" value="1"/>
</dbReference>
<dbReference type="InterPro" id="IPR018247">
    <property type="entry name" value="EF_Hand_1_Ca_BS"/>
</dbReference>
<dbReference type="AlphaFoldDB" id="A0A830I3H7"/>
<proteinExistence type="predicted"/>
<dbReference type="Proteomes" id="UP000660262">
    <property type="component" value="Unassembled WGS sequence"/>
</dbReference>
<comment type="caution">
    <text evidence="3">The sequence shown here is derived from an EMBL/GenBank/DDBJ whole genome shotgun (WGS) entry which is preliminary data.</text>
</comment>
<accession>A0A830I3H7</accession>
<dbReference type="PROSITE" id="PS50222">
    <property type="entry name" value="EF_HAND_2"/>
    <property type="match status" value="2"/>
</dbReference>
<organism evidence="3 4">
    <name type="scientific">Pycnococcus provasolii</name>
    <dbReference type="NCBI Taxonomy" id="41880"/>
    <lineage>
        <taxon>Eukaryota</taxon>
        <taxon>Viridiplantae</taxon>
        <taxon>Chlorophyta</taxon>
        <taxon>Pseudoscourfieldiophyceae</taxon>
        <taxon>Pseudoscourfieldiales</taxon>
        <taxon>Pycnococcaceae</taxon>
        <taxon>Pycnococcus</taxon>
    </lineage>
</organism>
<dbReference type="OrthoDB" id="495428at2759"/>
<dbReference type="Gene3D" id="1.10.238.10">
    <property type="entry name" value="EF-hand"/>
    <property type="match status" value="1"/>
</dbReference>
<reference evidence="3" key="1">
    <citation type="submission" date="2020-10" db="EMBL/GenBank/DDBJ databases">
        <title>Unveiling of a novel bifunctional photoreceptor, Dualchrome1, isolated from a cosmopolitan green alga.</title>
        <authorList>
            <person name="Suzuki S."/>
            <person name="Kawachi M."/>
        </authorList>
    </citation>
    <scope>NUCLEOTIDE SEQUENCE</scope>
    <source>
        <strain evidence="3">NIES 2893</strain>
    </source>
</reference>
<dbReference type="SUPFAM" id="SSF47473">
    <property type="entry name" value="EF-hand"/>
    <property type="match status" value="1"/>
</dbReference>
<evidence type="ECO:0000259" key="2">
    <source>
        <dbReference type="PROSITE" id="PS50222"/>
    </source>
</evidence>
<dbReference type="InterPro" id="IPR002048">
    <property type="entry name" value="EF_hand_dom"/>
</dbReference>
<keyword evidence="1" id="KW-0106">Calcium</keyword>
<keyword evidence="4" id="KW-1185">Reference proteome</keyword>
<sequence>MGISQSTLNLTQSEVDEVHKYCDSILTAGEIESLYRRFRSLDKSHKGFLGAEELVRIPEVALNPLSHRLCVILDGSNFKEFCDLVASFSPAASPQRRYMFLLQFLDIDGDGVIGVSDIIHVLRQMAGTYLDENLLEDVANAMLVEAASLSSGGKQTSSGNAAKELPGGVPLAGISLDILEKAVSSAVHDLWVEIPRAW</sequence>
<dbReference type="PANTHER" id="PTHR46971:SF1">
    <property type="entry name" value="CALCINEURIN B SUBUNIT (PROTEIN PHOSPHATASE 2B REGULATORY SUBUNIT)-LIKE PROTEIN"/>
    <property type="match status" value="1"/>
</dbReference>
<dbReference type="EMBL" id="BNJQ01000040">
    <property type="protein sequence ID" value="GHP12271.1"/>
    <property type="molecule type" value="Genomic_DNA"/>
</dbReference>
<dbReference type="GO" id="GO:0005509">
    <property type="term" value="F:calcium ion binding"/>
    <property type="evidence" value="ECO:0007669"/>
    <property type="project" value="InterPro"/>
</dbReference>
<protein>
    <recommendedName>
        <fullName evidence="2">EF-hand domain-containing protein</fullName>
    </recommendedName>
</protein>
<feature type="domain" description="EF-hand" evidence="2">
    <location>
        <begin position="93"/>
        <end position="128"/>
    </location>
</feature>